<dbReference type="InterPro" id="IPR029063">
    <property type="entry name" value="SAM-dependent_MTases_sf"/>
</dbReference>
<dbReference type="Proteomes" id="UP000305883">
    <property type="component" value="Unassembled WGS sequence"/>
</dbReference>
<dbReference type="SUPFAM" id="SSF53335">
    <property type="entry name" value="S-adenosyl-L-methionine-dependent methyltransferases"/>
    <property type="match status" value="1"/>
</dbReference>
<dbReference type="PROSITE" id="PS51685">
    <property type="entry name" value="SAM_MT_ERG6_SMT"/>
    <property type="match status" value="1"/>
</dbReference>
<evidence type="ECO:0000256" key="7">
    <source>
        <dbReference type="ARBA" id="ARBA00023221"/>
    </source>
</evidence>
<evidence type="ECO:0000256" key="2">
    <source>
        <dbReference type="ARBA" id="ARBA00022679"/>
    </source>
</evidence>
<accession>A0A4T0VDF4</accession>
<comment type="function">
    <text evidence="11">Catalyzes the transfer of methyl groups from S-adenosyl-methionine to the C-24 of sterols.</text>
</comment>
<dbReference type="CDD" id="cd02440">
    <property type="entry name" value="AdoMet_MTases"/>
    <property type="match status" value="1"/>
</dbReference>
<evidence type="ECO:0000256" key="6">
    <source>
        <dbReference type="ARBA" id="ARBA00023166"/>
    </source>
</evidence>
<comment type="caution">
    <text evidence="14">The sequence shown here is derived from an EMBL/GenBank/DDBJ whole genome shotgun (WGS) entry which is preliminary data.</text>
</comment>
<evidence type="ECO:0000256" key="3">
    <source>
        <dbReference type="ARBA" id="ARBA00022691"/>
    </source>
</evidence>
<keyword evidence="11" id="KW-0443">Lipid metabolism</keyword>
<dbReference type="OrthoDB" id="540004at2759"/>
<comment type="similarity">
    <text evidence="9 10 11">Belongs to the class I-like SAM-binding methyltransferase superfamily. Erg6/SMT family.</text>
</comment>
<name>A0A4T0VDF4_9PEZI</name>
<reference evidence="14 15" key="1">
    <citation type="journal article" date="2019" name="Genome Biol. Evol.">
        <title>Genomic Plasticity Mediated by Transposable Elements in the Plant Pathogenic Fungus Colletotrichum higginsianum.</title>
        <authorList>
            <person name="Tsushima A."/>
            <person name="Gan P."/>
            <person name="Kumakura N."/>
            <person name="Narusaka M."/>
            <person name="Takano Y."/>
            <person name="Narusaka Y."/>
            <person name="Shirasu K."/>
        </authorList>
    </citation>
    <scope>NUCLEOTIDE SEQUENCE [LARGE SCALE GENOMIC DNA]</scope>
    <source>
        <strain evidence="14 15">MAFF305635-RFP</strain>
    </source>
</reference>
<sequence length="586" mass="65630">MVGTIPEEGQMLLAHDATFEKILHKGTSKTVGMSAMLKKDHEAQQAATDEYFRHWDNKSAQKETKEDRDARTADYASLTRQYYNLATDFYEYGFGQSFHFSRAAPGESFKQSIARHEHYLAHVINIKKDMKVLDVGCGVGGPAREIAKFTGAYVTGLNINEYQVERAKRYAVKEKMDKQVQFVQADFMNIPFDDNTFDAVYAIEATVHAPSLEAVYSEIFRVLKPGGVFGVYEWVMTEKYDDADLRQRKIRIEIEQGDGIANMVKVTEALRAFEAAGFDVLEHEDMAERPDPSPWYWPLDAGSWRHAQTMGDLMYTFRMTGLGRAVTHGFLGLMETLRLAPPGMMKMSDSLGVAADALVLGAKEKIFTPMYLMVGRKPIQKDCENLHWKKHKNSCAKNRPKSGGGVRTSPSGPAKLSPSRGFDGPVPDPFTRLAKNKFLYDRPEVDTYRLRMEDNAVIEGETTPKSLYEPGVSDAADGFRAFLDKVKGKPRLLPPWWSEEKQAECEALGGDGGERWYSLRAKATKASVIQHYGDEHFPMQPRMMGEAIYGSAPGGGNSSMMGRIFAEREAGTSQYQHVAHIDTSGL</sequence>
<evidence type="ECO:0000259" key="13">
    <source>
        <dbReference type="PROSITE" id="PS51685"/>
    </source>
</evidence>
<dbReference type="AlphaFoldDB" id="A0A4T0VDF4"/>
<evidence type="ECO:0000256" key="1">
    <source>
        <dbReference type="ARBA" id="ARBA00022603"/>
    </source>
</evidence>
<evidence type="ECO:0000256" key="8">
    <source>
        <dbReference type="ARBA" id="ARBA00029435"/>
    </source>
</evidence>
<evidence type="ECO:0000256" key="12">
    <source>
        <dbReference type="SAM" id="MobiDB-lite"/>
    </source>
</evidence>
<dbReference type="Pfam" id="PF08241">
    <property type="entry name" value="Methyltransf_11"/>
    <property type="match status" value="1"/>
</dbReference>
<keyword evidence="4 11" id="KW-0752">Steroid biosynthesis</keyword>
<comment type="pathway">
    <text evidence="8">Steroid metabolism; ergosterol biosynthesis.</text>
</comment>
<dbReference type="GO" id="GO:0032259">
    <property type="term" value="P:methylation"/>
    <property type="evidence" value="ECO:0007669"/>
    <property type="project" value="UniProtKB-KW"/>
</dbReference>
<dbReference type="InterPro" id="IPR013216">
    <property type="entry name" value="Methyltransf_11"/>
</dbReference>
<gene>
    <name evidence="14" type="ORF">CH35J_012635</name>
</gene>
<keyword evidence="5 11" id="KW-0756">Sterol biosynthesis</keyword>
<keyword evidence="11" id="KW-0444">Lipid biosynthesis</keyword>
<dbReference type="InterPro" id="IPR050447">
    <property type="entry name" value="Erg6_SMT_methyltransf"/>
</dbReference>
<dbReference type="GO" id="GO:0005783">
    <property type="term" value="C:endoplasmic reticulum"/>
    <property type="evidence" value="ECO:0007669"/>
    <property type="project" value="TreeGrafter"/>
</dbReference>
<evidence type="ECO:0000256" key="10">
    <source>
        <dbReference type="PROSITE-ProRule" id="PRU01022"/>
    </source>
</evidence>
<evidence type="ECO:0000256" key="5">
    <source>
        <dbReference type="ARBA" id="ARBA00023011"/>
    </source>
</evidence>
<dbReference type="Pfam" id="PF08498">
    <property type="entry name" value="Sterol_MT_C"/>
    <property type="match status" value="1"/>
</dbReference>
<dbReference type="Gene3D" id="3.40.50.150">
    <property type="entry name" value="Vaccinia Virus protein VP39"/>
    <property type="match status" value="1"/>
</dbReference>
<keyword evidence="3 10" id="KW-0949">S-adenosyl-L-methionine</keyword>
<evidence type="ECO:0000313" key="15">
    <source>
        <dbReference type="Proteomes" id="UP000305883"/>
    </source>
</evidence>
<evidence type="ECO:0000256" key="9">
    <source>
        <dbReference type="ARBA" id="ARBA00038188"/>
    </source>
</evidence>
<proteinExistence type="inferred from homology"/>
<keyword evidence="1 10" id="KW-0489">Methyltransferase</keyword>
<dbReference type="EMBL" id="MWPZ01000014">
    <property type="protein sequence ID" value="TIC89695.1"/>
    <property type="molecule type" value="Genomic_DNA"/>
</dbReference>
<evidence type="ECO:0000256" key="4">
    <source>
        <dbReference type="ARBA" id="ARBA00022955"/>
    </source>
</evidence>
<dbReference type="EC" id="2.1.1.-" evidence="11"/>
<keyword evidence="7 11" id="KW-0753">Steroid metabolism</keyword>
<dbReference type="GO" id="GO:0006696">
    <property type="term" value="P:ergosterol biosynthetic process"/>
    <property type="evidence" value="ECO:0007669"/>
    <property type="project" value="TreeGrafter"/>
</dbReference>
<evidence type="ECO:0000256" key="11">
    <source>
        <dbReference type="RuleBase" id="RU362025"/>
    </source>
</evidence>
<protein>
    <recommendedName>
        <fullName evidence="11">Sterol 24-C-methyltransferase</fullName>
        <ecNumber evidence="11">2.1.1.-</ecNumber>
    </recommendedName>
    <alternativeName>
        <fullName evidence="11">Delta(24)-sterol C-methyltransferase</fullName>
    </alternativeName>
</protein>
<dbReference type="PANTHER" id="PTHR44068:SF1">
    <property type="entry name" value="HYPOTHETICAL LOC100005854"/>
    <property type="match status" value="1"/>
</dbReference>
<dbReference type="PANTHER" id="PTHR44068">
    <property type="entry name" value="ZGC:194242"/>
    <property type="match status" value="1"/>
</dbReference>
<keyword evidence="2 10" id="KW-0808">Transferase</keyword>
<organism evidence="14 15">
    <name type="scientific">Colletotrichum higginsianum</name>
    <dbReference type="NCBI Taxonomy" id="80884"/>
    <lineage>
        <taxon>Eukaryota</taxon>
        <taxon>Fungi</taxon>
        <taxon>Dikarya</taxon>
        <taxon>Ascomycota</taxon>
        <taxon>Pezizomycotina</taxon>
        <taxon>Sordariomycetes</taxon>
        <taxon>Hypocreomycetidae</taxon>
        <taxon>Glomerellales</taxon>
        <taxon>Glomerellaceae</taxon>
        <taxon>Colletotrichum</taxon>
        <taxon>Colletotrichum destructivum species complex</taxon>
    </lineage>
</organism>
<dbReference type="GO" id="GO:0003838">
    <property type="term" value="F:sterol 24-C-methyltransferase activity"/>
    <property type="evidence" value="ECO:0007669"/>
    <property type="project" value="TreeGrafter"/>
</dbReference>
<evidence type="ECO:0000313" key="14">
    <source>
        <dbReference type="EMBL" id="TIC89695.1"/>
    </source>
</evidence>
<keyword evidence="6 11" id="KW-1207">Sterol metabolism</keyword>
<feature type="domain" description="SAM-dependent methyltransferase Erg6/SMT-type" evidence="13">
    <location>
        <begin position="82"/>
        <end position="378"/>
    </location>
</feature>
<dbReference type="InterPro" id="IPR030384">
    <property type="entry name" value="MeTrfase_SMT"/>
</dbReference>
<dbReference type="InterPro" id="IPR013705">
    <property type="entry name" value="Sterol_MeTrfase_C"/>
</dbReference>
<feature type="region of interest" description="Disordered" evidence="12">
    <location>
        <begin position="394"/>
        <end position="427"/>
    </location>
</feature>